<dbReference type="Pfam" id="PF02895">
    <property type="entry name" value="H-kinase_dim"/>
    <property type="match status" value="1"/>
</dbReference>
<dbReference type="InterPro" id="IPR008207">
    <property type="entry name" value="Sig_transdc_His_kin_Hpt_dom"/>
</dbReference>
<dbReference type="Pfam" id="PF01584">
    <property type="entry name" value="CheW"/>
    <property type="match status" value="1"/>
</dbReference>
<dbReference type="SMART" id="SM00260">
    <property type="entry name" value="CheW"/>
    <property type="match status" value="1"/>
</dbReference>
<dbReference type="Pfam" id="PF02518">
    <property type="entry name" value="HATPase_c"/>
    <property type="match status" value="1"/>
</dbReference>
<feature type="domain" description="Histidine kinase" evidence="11">
    <location>
        <begin position="243"/>
        <end position="454"/>
    </location>
</feature>
<dbReference type="InterPro" id="IPR037006">
    <property type="entry name" value="CheA-like_homodim_sf"/>
</dbReference>
<dbReference type="InterPro" id="IPR036061">
    <property type="entry name" value="CheW-like_dom_sf"/>
</dbReference>
<name>A0A1Y1SGD8_9GAMM</name>
<dbReference type="SMART" id="SM00073">
    <property type="entry name" value="HPT"/>
    <property type="match status" value="1"/>
</dbReference>
<dbReference type="Gene3D" id="1.20.120.160">
    <property type="entry name" value="HPT domain"/>
    <property type="match status" value="1"/>
</dbReference>
<dbReference type="InterPro" id="IPR002545">
    <property type="entry name" value="CheW-lke_dom"/>
</dbReference>
<evidence type="ECO:0000256" key="9">
    <source>
        <dbReference type="PROSITE-ProRule" id="PRU00110"/>
    </source>
</evidence>
<sequence>MDDEILQDFLVESEELIANLGQQIVDLEASPEDADLLNAVFRCFHTVKGGAGFLNLEPLVNLCHVAEELCNGLRSHKYALSADMVDALSAAVDQLQAQHAALAAGDAPAAADPALLERLRDLAGASAVSSAAPAASQIDLDNVPDDVDLDALLDQMHGVPASTPSPPAAEVVSPPAGESPSSVAPADSVPAAVASKASPPAKAVESSIRVDTVRLDAVMNLIGELVLARNQLKALGRGSQLGEEATRVSARIDRVTTELQGAVMKIRMQAIRKVFSRFPRIVRDLARSLGKQVSLELHGEDTELDKNLVEALADPLIHLVRNAVDHGIESPEQRRAVGKPEQGTVRLSAAQEGDDIVIRIIDDGAGMDPNRLRAKAVERGVLDQDEAARMDSADCFRIIFMAGFSTRDEVSDVSGRGVGMDVVKNRIDQLNGRIHIDSTLGEGSTMELRLPLTLAIMASLMVRAGQRIFSVPLSNVDDVLMFDPERYTRVDGRWVYRLDDDPVPVLLLGPWCGEYEDVPQRAHMVLLRSGSDRFGLVVDSVIGREEVVIKPLGPPLTDLVGFSGATVTGDGRVALILDPVGMLKSLRSGAIKC</sequence>
<dbReference type="SUPFAM" id="SSF55874">
    <property type="entry name" value="ATPase domain of HSP90 chaperone/DNA topoisomerase II/histidine kinase"/>
    <property type="match status" value="1"/>
</dbReference>
<protein>
    <recommendedName>
        <fullName evidence="3">Chemotaxis protein CheA</fullName>
        <ecNumber evidence="2">2.7.13.3</ecNumber>
    </recommendedName>
</protein>
<dbReference type="FunFam" id="3.30.565.10:FF:000016">
    <property type="entry name" value="Chemotaxis protein CheA, putative"/>
    <property type="match status" value="1"/>
</dbReference>
<evidence type="ECO:0000256" key="8">
    <source>
        <dbReference type="ARBA" id="ARBA00035100"/>
    </source>
</evidence>
<evidence type="ECO:0000256" key="6">
    <source>
        <dbReference type="ARBA" id="ARBA00022777"/>
    </source>
</evidence>
<dbReference type="SUPFAM" id="SSF47226">
    <property type="entry name" value="Histidine-containing phosphotransfer domain, HPT domain"/>
    <property type="match status" value="1"/>
</dbReference>
<feature type="region of interest" description="Disordered" evidence="10">
    <location>
        <begin position="157"/>
        <end position="187"/>
    </location>
</feature>
<dbReference type="Gene3D" id="2.30.30.40">
    <property type="entry name" value="SH3 Domains"/>
    <property type="match status" value="1"/>
</dbReference>
<dbReference type="AlphaFoldDB" id="A0A1Y1SGD8"/>
<dbReference type="PROSITE" id="PS50109">
    <property type="entry name" value="HIS_KIN"/>
    <property type="match status" value="1"/>
</dbReference>
<dbReference type="SUPFAM" id="SSF47384">
    <property type="entry name" value="Homodimeric domain of signal transducing histidine kinase"/>
    <property type="match status" value="1"/>
</dbReference>
<dbReference type="InterPro" id="IPR036097">
    <property type="entry name" value="HisK_dim/P_sf"/>
</dbReference>
<dbReference type="Gene3D" id="1.10.287.560">
    <property type="entry name" value="Histidine kinase CheA-like, homodimeric domain"/>
    <property type="match status" value="1"/>
</dbReference>
<dbReference type="InterPro" id="IPR051315">
    <property type="entry name" value="Bact_Chemotaxis_CheA"/>
</dbReference>
<dbReference type="PRINTS" id="PR00344">
    <property type="entry name" value="BCTRLSENSOR"/>
</dbReference>
<evidence type="ECO:0000256" key="10">
    <source>
        <dbReference type="SAM" id="MobiDB-lite"/>
    </source>
</evidence>
<evidence type="ECO:0000259" key="11">
    <source>
        <dbReference type="PROSITE" id="PS50109"/>
    </source>
</evidence>
<dbReference type="Proteomes" id="UP000192342">
    <property type="component" value="Unassembled WGS sequence"/>
</dbReference>
<dbReference type="SMART" id="SM00387">
    <property type="entry name" value="HATPase_c"/>
    <property type="match status" value="1"/>
</dbReference>
<accession>A0A1Y1SGD8</accession>
<organism evidence="14 15">
    <name type="scientific">Oceanococcus atlanticus</name>
    <dbReference type="NCBI Taxonomy" id="1317117"/>
    <lineage>
        <taxon>Bacteria</taxon>
        <taxon>Pseudomonadati</taxon>
        <taxon>Pseudomonadota</taxon>
        <taxon>Gammaproteobacteria</taxon>
        <taxon>Chromatiales</taxon>
        <taxon>Oceanococcaceae</taxon>
        <taxon>Oceanococcus</taxon>
    </lineage>
</organism>
<comment type="catalytic activity">
    <reaction evidence="1">
        <text>ATP + protein L-histidine = ADP + protein N-phospho-L-histidine.</text>
        <dbReference type="EC" id="2.7.13.3"/>
    </reaction>
</comment>
<evidence type="ECO:0000256" key="7">
    <source>
        <dbReference type="ARBA" id="ARBA00023012"/>
    </source>
</evidence>
<comment type="caution">
    <text evidence="14">The sequence shown here is derived from an EMBL/GenBank/DDBJ whole genome shotgun (WGS) entry which is preliminary data.</text>
</comment>
<dbReference type="SUPFAM" id="SSF50341">
    <property type="entry name" value="CheW-like"/>
    <property type="match status" value="1"/>
</dbReference>
<dbReference type="Gene3D" id="3.30.565.10">
    <property type="entry name" value="Histidine kinase-like ATPase, C-terminal domain"/>
    <property type="match status" value="1"/>
</dbReference>
<reference evidence="14 15" key="1">
    <citation type="submission" date="2013-04" db="EMBL/GenBank/DDBJ databases">
        <title>Oceanococcus atlanticus 22II-S10r2 Genome Sequencing.</title>
        <authorList>
            <person name="Lai Q."/>
            <person name="Li G."/>
            <person name="Shao Z."/>
        </authorList>
    </citation>
    <scope>NUCLEOTIDE SEQUENCE [LARGE SCALE GENOMIC DNA]</scope>
    <source>
        <strain evidence="14 15">22II-S10r2</strain>
    </source>
</reference>
<feature type="domain" description="CheW-like" evidence="12">
    <location>
        <begin position="456"/>
        <end position="588"/>
    </location>
</feature>
<dbReference type="InterPro" id="IPR005467">
    <property type="entry name" value="His_kinase_dom"/>
</dbReference>
<dbReference type="RefSeq" id="WP_240499410.1">
    <property type="nucleotide sequence ID" value="NZ_AQQV01000001.1"/>
</dbReference>
<dbReference type="PROSITE" id="PS50851">
    <property type="entry name" value="CHEW"/>
    <property type="match status" value="1"/>
</dbReference>
<evidence type="ECO:0000256" key="2">
    <source>
        <dbReference type="ARBA" id="ARBA00012438"/>
    </source>
</evidence>
<feature type="domain" description="HPt" evidence="13">
    <location>
        <begin position="1"/>
        <end position="102"/>
    </location>
</feature>
<evidence type="ECO:0000256" key="4">
    <source>
        <dbReference type="ARBA" id="ARBA00022553"/>
    </source>
</evidence>
<keyword evidence="7" id="KW-0902">Two-component regulatory system</keyword>
<dbReference type="PANTHER" id="PTHR43395:SF1">
    <property type="entry name" value="CHEMOTAXIS PROTEIN CHEA"/>
    <property type="match status" value="1"/>
</dbReference>
<evidence type="ECO:0000259" key="12">
    <source>
        <dbReference type="PROSITE" id="PS50851"/>
    </source>
</evidence>
<dbReference type="GO" id="GO:0006935">
    <property type="term" value="P:chemotaxis"/>
    <property type="evidence" value="ECO:0007669"/>
    <property type="project" value="InterPro"/>
</dbReference>
<keyword evidence="15" id="KW-1185">Reference proteome</keyword>
<keyword evidence="5" id="KW-0808">Transferase</keyword>
<evidence type="ECO:0000256" key="3">
    <source>
        <dbReference type="ARBA" id="ARBA00021495"/>
    </source>
</evidence>
<dbReference type="PROSITE" id="PS50894">
    <property type="entry name" value="HPT"/>
    <property type="match status" value="1"/>
</dbReference>
<dbReference type="GO" id="GO:0000155">
    <property type="term" value="F:phosphorelay sensor kinase activity"/>
    <property type="evidence" value="ECO:0007669"/>
    <property type="project" value="InterPro"/>
</dbReference>
<keyword evidence="4 9" id="KW-0597">Phosphoprotein</keyword>
<evidence type="ECO:0000313" key="14">
    <source>
        <dbReference type="EMBL" id="ORE88734.1"/>
    </source>
</evidence>
<feature type="modified residue" description="Phosphohistidine" evidence="9">
    <location>
        <position position="45"/>
    </location>
</feature>
<evidence type="ECO:0000259" key="13">
    <source>
        <dbReference type="PROSITE" id="PS50894"/>
    </source>
</evidence>
<keyword evidence="6 14" id="KW-0418">Kinase</keyword>
<dbReference type="CDD" id="cd16916">
    <property type="entry name" value="HATPase_CheA-like"/>
    <property type="match status" value="1"/>
</dbReference>
<dbReference type="PANTHER" id="PTHR43395">
    <property type="entry name" value="SENSOR HISTIDINE KINASE CHEA"/>
    <property type="match status" value="1"/>
</dbReference>
<dbReference type="EC" id="2.7.13.3" evidence="2"/>
<proteinExistence type="predicted"/>
<evidence type="ECO:0000256" key="1">
    <source>
        <dbReference type="ARBA" id="ARBA00000085"/>
    </source>
</evidence>
<dbReference type="CDD" id="cd00731">
    <property type="entry name" value="CheA_reg"/>
    <property type="match status" value="1"/>
</dbReference>
<comment type="function">
    <text evidence="8">Involved in the transmission of sensory signals from the chemoreceptors to the flagellar motors. CheA is autophosphorylated; it can transfer its phosphate group to either CheB or CheY.</text>
</comment>
<dbReference type="EMBL" id="AQQV01000001">
    <property type="protein sequence ID" value="ORE88734.1"/>
    <property type="molecule type" value="Genomic_DNA"/>
</dbReference>
<dbReference type="GO" id="GO:0005737">
    <property type="term" value="C:cytoplasm"/>
    <property type="evidence" value="ECO:0007669"/>
    <property type="project" value="InterPro"/>
</dbReference>
<evidence type="ECO:0000313" key="15">
    <source>
        <dbReference type="Proteomes" id="UP000192342"/>
    </source>
</evidence>
<gene>
    <name evidence="14" type="ORF">ATO7_02625</name>
</gene>
<dbReference type="InterPro" id="IPR036890">
    <property type="entry name" value="HATPase_C_sf"/>
</dbReference>
<dbReference type="InterPro" id="IPR003594">
    <property type="entry name" value="HATPase_dom"/>
</dbReference>
<dbReference type="STRING" id="1317117.ATO7_02625"/>
<dbReference type="Pfam" id="PF01627">
    <property type="entry name" value="Hpt"/>
    <property type="match status" value="1"/>
</dbReference>
<dbReference type="InterPro" id="IPR004105">
    <property type="entry name" value="CheA-like_dim"/>
</dbReference>
<dbReference type="SMART" id="SM01231">
    <property type="entry name" value="H-kinase_dim"/>
    <property type="match status" value="1"/>
</dbReference>
<evidence type="ECO:0000256" key="5">
    <source>
        <dbReference type="ARBA" id="ARBA00022679"/>
    </source>
</evidence>
<dbReference type="InterPro" id="IPR036641">
    <property type="entry name" value="HPT_dom_sf"/>
</dbReference>
<dbReference type="CDD" id="cd00088">
    <property type="entry name" value="HPT"/>
    <property type="match status" value="1"/>
</dbReference>
<dbReference type="InterPro" id="IPR004358">
    <property type="entry name" value="Sig_transdc_His_kin-like_C"/>
</dbReference>